<accession>A0A2T3FZJ3</accession>
<dbReference type="Pfam" id="PF06612">
    <property type="entry name" value="DUF1146"/>
    <property type="match status" value="1"/>
</dbReference>
<reference evidence="2" key="2">
    <citation type="submission" date="2021-10" db="EMBL/GenBank/DDBJ databases">
        <title>Collection of gut derived symbiotic bacterial strains cultured from healthy donors.</title>
        <authorList>
            <person name="Lin H."/>
            <person name="Littmann E."/>
            <person name="Kohout C."/>
            <person name="Pamer E.G."/>
        </authorList>
    </citation>
    <scope>NUCLEOTIDE SEQUENCE</scope>
    <source>
        <strain evidence="2">DFI.5.2</strain>
    </source>
</reference>
<evidence type="ECO:0000313" key="2">
    <source>
        <dbReference type="EMBL" id="MCB8561486.1"/>
    </source>
</evidence>
<proteinExistence type="predicted"/>
<feature type="transmembrane region" description="Helical" evidence="1">
    <location>
        <begin position="39"/>
        <end position="59"/>
    </location>
</feature>
<evidence type="ECO:0000313" key="3">
    <source>
        <dbReference type="EMBL" id="PST40715.1"/>
    </source>
</evidence>
<keyword evidence="1" id="KW-1133">Transmembrane helix</keyword>
<dbReference type="Proteomes" id="UP000240974">
    <property type="component" value="Unassembled WGS sequence"/>
</dbReference>
<dbReference type="AlphaFoldDB" id="A0A2T3FZJ3"/>
<dbReference type="RefSeq" id="WP_032089671.1">
    <property type="nucleotide sequence ID" value="NZ_CAKMUM010000009.1"/>
</dbReference>
<evidence type="ECO:0000313" key="4">
    <source>
        <dbReference type="Proteomes" id="UP000240974"/>
    </source>
</evidence>
<evidence type="ECO:0000256" key="1">
    <source>
        <dbReference type="SAM" id="Phobius"/>
    </source>
</evidence>
<keyword evidence="4" id="KW-1185">Reference proteome</keyword>
<reference evidence="3 4" key="1">
    <citation type="journal article" date="2019" name="Int. J. Syst. Evol. Microbiol.">
        <title>Faecalibacillus intestinalis gen. nov., sp. nov. and Faecalibacillus faecis sp. nov., isolated from human faeces.</title>
        <authorList>
            <person name="Seo B."/>
            <person name="Jeon K."/>
            <person name="Baek I."/>
            <person name="Lee Y.M."/>
            <person name="Baek K."/>
            <person name="Ko G."/>
        </authorList>
    </citation>
    <scope>NUCLEOTIDE SEQUENCE [LARGE SCALE GENOMIC DNA]</scope>
    <source>
        <strain evidence="3 4">SNUG30099</strain>
    </source>
</reference>
<organism evidence="3 4">
    <name type="scientific">Faecalibacillus intestinalis</name>
    <dbReference type="NCBI Taxonomy" id="1982626"/>
    <lineage>
        <taxon>Bacteria</taxon>
        <taxon>Bacillati</taxon>
        <taxon>Bacillota</taxon>
        <taxon>Erysipelotrichia</taxon>
        <taxon>Erysipelotrichales</taxon>
        <taxon>Coprobacillaceae</taxon>
        <taxon>Faecalibacillus</taxon>
    </lineage>
</organism>
<protein>
    <submittedName>
        <fullName evidence="3">DUF1146 domain-containing protein</fullName>
    </submittedName>
</protein>
<comment type="caution">
    <text evidence="3">The sequence shown here is derived from an EMBL/GenBank/DDBJ whole genome shotgun (WGS) entry which is preliminary data.</text>
</comment>
<dbReference type="EMBL" id="PYLQ01000010">
    <property type="protein sequence ID" value="PST40715.1"/>
    <property type="molecule type" value="Genomic_DNA"/>
</dbReference>
<gene>
    <name evidence="3" type="ORF">C7U54_08425</name>
    <name evidence="2" type="ORF">LJD74_05580</name>
</gene>
<name>A0A2T3FZJ3_9FIRM</name>
<dbReference type="EMBL" id="JAJDKQ010000008">
    <property type="protein sequence ID" value="MCB8561486.1"/>
    <property type="molecule type" value="Genomic_DNA"/>
</dbReference>
<sequence length="66" mass="7782">MSYQILKLIVYLFSILSSMYGLSCFHYEKYILKGKLKQFYCLYLVASVSLGYLFASFILDFVTIHF</sequence>
<dbReference type="InterPro" id="IPR009526">
    <property type="entry name" value="DUF1146"/>
</dbReference>
<keyword evidence="1" id="KW-0472">Membrane</keyword>
<keyword evidence="1" id="KW-0812">Transmembrane</keyword>
<feature type="transmembrane region" description="Helical" evidence="1">
    <location>
        <begin position="6"/>
        <end position="27"/>
    </location>
</feature>
<dbReference type="Proteomes" id="UP001197827">
    <property type="component" value="Unassembled WGS sequence"/>
</dbReference>